<evidence type="ECO:0000313" key="3">
    <source>
        <dbReference type="EMBL" id="AXR76208.1"/>
    </source>
</evidence>
<geneLocation type="plasmid" evidence="4">
    <name>paarc1-02</name>
</geneLocation>
<dbReference type="SUPFAM" id="SSF56349">
    <property type="entry name" value="DNA breaking-rejoining enzymes"/>
    <property type="match status" value="1"/>
</dbReference>
<sequence>MHRAAESAAEWDTASDVPWTVLELDDLVDAYWEVVAPELEADGIDPQNEKPTHNWLTEQGLRSLLYTLREHHNRTFSEFWEEDLGLETPDEGFEWATTDERTIEALESFLTSRRSRKGLAASSIDTLRYRLNRFIRAYKEENGTADIVSPVAREGDVPAHVAVDNCFSAFDRLHRELEGNQTKQRIHLAVSNWYSHLVRRKWATFNPVEGLDEEYDWSKSDSENDDTPCLTAAHVQSLYETATDIEEQLLVVALCGWGLRPNEVAKLRTEMFVFDVPAGETPYIQFEERKNGPGQVSILFGQELINAYIDSWDGSDDWSGYLFPSPHSSRAHITRWTVWNRFQDLAERAGLPAEIAGESTSAKMGRRFWYDIYSSALDVILDGLEGVAADQGSESPEVVLRNYLSEARIRDLRREYMRAQLADAFSD</sequence>
<proteinExistence type="predicted"/>
<dbReference type="PROSITE" id="PS51898">
    <property type="entry name" value="TYR_RECOMBINASE"/>
    <property type="match status" value="1"/>
</dbReference>
<keyword evidence="3" id="KW-0614">Plasmid</keyword>
<dbReference type="AlphaFoldDB" id="A0A346P9L3"/>
<feature type="domain" description="Tyr recombinase" evidence="2">
    <location>
        <begin position="225"/>
        <end position="417"/>
    </location>
</feature>
<evidence type="ECO:0000259" key="2">
    <source>
        <dbReference type="PROSITE" id="PS51898"/>
    </source>
</evidence>
<dbReference type="RefSeq" id="WP_117362418.1">
    <property type="nucleotide sequence ID" value="NZ_CP024046.1"/>
</dbReference>
<name>A0A346P9L3_9EURY</name>
<reference evidence="3 4" key="1">
    <citation type="submission" date="2017-10" db="EMBL/GenBank/DDBJ databases">
        <title>Phenotypic and genomic properties of facultatively anaerobic sulfur-reducing natronoarchaea from hypersaline soda lakes.</title>
        <authorList>
            <person name="Sorokin D.Y."/>
            <person name="Kublanov I.V."/>
            <person name="Roman P."/>
            <person name="Sinninghe Damste J.S."/>
            <person name="Golyshin P.N."/>
            <person name="Rojo D."/>
            <person name="Ciordia S."/>
            <person name="Mena Md.C."/>
            <person name="Ferrer M."/>
            <person name="Messina E."/>
            <person name="Smedile F."/>
            <person name="La Spada G."/>
            <person name="La Cono V."/>
            <person name="Yakimov M.M."/>
        </authorList>
    </citation>
    <scope>NUCLEOTIDE SEQUENCE [LARGE SCALE GENOMIC DNA]</scope>
    <source>
        <strain evidence="3 4">AArc1</strain>
        <plasmid evidence="4">paarc1-02</plasmid>
    </source>
</reference>
<dbReference type="Gene3D" id="1.10.443.10">
    <property type="entry name" value="Intergrase catalytic core"/>
    <property type="match status" value="1"/>
</dbReference>
<dbReference type="GeneID" id="37636687"/>
<protein>
    <submittedName>
        <fullName evidence="3">Site-specific recombinase XerD</fullName>
    </submittedName>
</protein>
<dbReference type="GO" id="GO:0015074">
    <property type="term" value="P:DNA integration"/>
    <property type="evidence" value="ECO:0007669"/>
    <property type="project" value="InterPro"/>
</dbReference>
<keyword evidence="1" id="KW-0233">DNA recombination</keyword>
<dbReference type="Proteomes" id="UP000258707">
    <property type="component" value="Plasmid pAArc1-02"/>
</dbReference>
<gene>
    <name evidence="3" type="ORF">AArc1_5007</name>
</gene>
<organism evidence="3 4">
    <name type="scientific">Natrarchaeobaculum sulfurireducens</name>
    <dbReference type="NCBI Taxonomy" id="2044521"/>
    <lineage>
        <taxon>Archaea</taxon>
        <taxon>Methanobacteriati</taxon>
        <taxon>Methanobacteriota</taxon>
        <taxon>Stenosarchaea group</taxon>
        <taxon>Halobacteria</taxon>
        <taxon>Halobacteriales</taxon>
        <taxon>Natrialbaceae</taxon>
        <taxon>Natrarchaeobaculum</taxon>
    </lineage>
</organism>
<dbReference type="EMBL" id="CP024046">
    <property type="protein sequence ID" value="AXR76208.1"/>
    <property type="molecule type" value="Genomic_DNA"/>
</dbReference>
<dbReference type="GO" id="GO:0006310">
    <property type="term" value="P:DNA recombination"/>
    <property type="evidence" value="ECO:0007669"/>
    <property type="project" value="UniProtKB-KW"/>
</dbReference>
<dbReference type="InterPro" id="IPR013762">
    <property type="entry name" value="Integrase-like_cat_sf"/>
</dbReference>
<accession>A0A346P9L3</accession>
<dbReference type="GO" id="GO:0003677">
    <property type="term" value="F:DNA binding"/>
    <property type="evidence" value="ECO:0007669"/>
    <property type="project" value="InterPro"/>
</dbReference>
<dbReference type="InterPro" id="IPR011010">
    <property type="entry name" value="DNA_brk_join_enz"/>
</dbReference>
<dbReference type="InterPro" id="IPR002104">
    <property type="entry name" value="Integrase_catalytic"/>
</dbReference>
<evidence type="ECO:0000256" key="1">
    <source>
        <dbReference type="ARBA" id="ARBA00023172"/>
    </source>
</evidence>
<dbReference type="KEGG" id="nan:AArc1_5007"/>
<evidence type="ECO:0000313" key="4">
    <source>
        <dbReference type="Proteomes" id="UP000258707"/>
    </source>
</evidence>